<evidence type="ECO:0000313" key="9">
    <source>
        <dbReference type="EMBL" id="KAF4473075.1"/>
    </source>
</evidence>
<dbReference type="GO" id="GO:0003676">
    <property type="term" value="F:nucleic acid binding"/>
    <property type="evidence" value="ECO:0007669"/>
    <property type="project" value="InterPro"/>
</dbReference>
<dbReference type="SUPFAM" id="SSF52540">
    <property type="entry name" value="P-loop containing nucleoside triphosphate hydrolases"/>
    <property type="match status" value="1"/>
</dbReference>
<comment type="caution">
    <text evidence="9">The sequence shown here is derived from an EMBL/GenBank/DDBJ whole genome shotgun (WGS) entry which is preliminary data.</text>
</comment>
<comment type="similarity">
    <text evidence="1">Belongs to the helicase family. RecQ subfamily.</text>
</comment>
<dbReference type="Pfam" id="PF00271">
    <property type="entry name" value="Helicase_C"/>
    <property type="match status" value="1"/>
</dbReference>
<dbReference type="InterPro" id="IPR001650">
    <property type="entry name" value="Helicase_C-like"/>
</dbReference>
<keyword evidence="10" id="KW-1185">Reference proteome</keyword>
<evidence type="ECO:0000259" key="8">
    <source>
        <dbReference type="PROSITE" id="PS51194"/>
    </source>
</evidence>
<dbReference type="GO" id="GO:0005524">
    <property type="term" value="F:ATP binding"/>
    <property type="evidence" value="ECO:0007669"/>
    <property type="project" value="UniProtKB-KW"/>
</dbReference>
<dbReference type="CDD" id="cd17920">
    <property type="entry name" value="DEXHc_RecQ"/>
    <property type="match status" value="1"/>
</dbReference>
<dbReference type="GO" id="GO:0005737">
    <property type="term" value="C:cytoplasm"/>
    <property type="evidence" value="ECO:0007669"/>
    <property type="project" value="TreeGrafter"/>
</dbReference>
<keyword evidence="9" id="KW-0347">Helicase</keyword>
<feature type="region of interest" description="Disordered" evidence="6">
    <location>
        <begin position="332"/>
        <end position="384"/>
    </location>
</feature>
<feature type="compositionally biased region" description="Low complexity" evidence="6">
    <location>
        <begin position="356"/>
        <end position="372"/>
    </location>
</feature>
<evidence type="ECO:0000256" key="1">
    <source>
        <dbReference type="ARBA" id="ARBA00005446"/>
    </source>
</evidence>
<evidence type="ECO:0000256" key="6">
    <source>
        <dbReference type="SAM" id="MobiDB-lite"/>
    </source>
</evidence>
<protein>
    <recommendedName>
        <fullName evidence="5">DNA 3'-5' helicase</fullName>
        <ecNumber evidence="5">5.6.2.4</ecNumber>
    </recommendedName>
</protein>
<evidence type="ECO:0000256" key="3">
    <source>
        <dbReference type="ARBA" id="ARBA00022840"/>
    </source>
</evidence>
<dbReference type="GO" id="GO:0005694">
    <property type="term" value="C:chromosome"/>
    <property type="evidence" value="ECO:0007669"/>
    <property type="project" value="TreeGrafter"/>
</dbReference>
<name>A0A8H4LP69_9HYPO</name>
<keyword evidence="3" id="KW-0067">ATP-binding</keyword>
<dbReference type="GO" id="GO:0000724">
    <property type="term" value="P:double-strand break repair via homologous recombination"/>
    <property type="evidence" value="ECO:0007669"/>
    <property type="project" value="TreeGrafter"/>
</dbReference>
<dbReference type="PANTHER" id="PTHR13710">
    <property type="entry name" value="DNA HELICASE RECQ FAMILY MEMBER"/>
    <property type="match status" value="1"/>
</dbReference>
<dbReference type="Gene3D" id="3.40.50.300">
    <property type="entry name" value="P-loop containing nucleotide triphosphate hydrolases"/>
    <property type="match status" value="2"/>
</dbReference>
<dbReference type="PROSITE" id="PS51194">
    <property type="entry name" value="HELICASE_CTER"/>
    <property type="match status" value="1"/>
</dbReference>
<dbReference type="GO" id="GO:0009378">
    <property type="term" value="F:four-way junction helicase activity"/>
    <property type="evidence" value="ECO:0007669"/>
    <property type="project" value="TreeGrafter"/>
</dbReference>
<dbReference type="SMART" id="SM00487">
    <property type="entry name" value="DEXDc"/>
    <property type="match status" value="1"/>
</dbReference>
<proteinExistence type="inferred from homology"/>
<reference evidence="9 10" key="1">
    <citation type="submission" date="2020-01" db="EMBL/GenBank/DDBJ databases">
        <title>Identification and distribution of gene clusters putatively required for synthesis of sphingolipid metabolism inhibitors in phylogenetically diverse species of the filamentous fungus Fusarium.</title>
        <authorList>
            <person name="Kim H.-S."/>
            <person name="Busman M."/>
            <person name="Brown D.W."/>
            <person name="Divon H."/>
            <person name="Uhlig S."/>
            <person name="Proctor R.H."/>
        </authorList>
    </citation>
    <scope>NUCLEOTIDE SEQUENCE [LARGE SCALE GENOMIC DNA]</scope>
    <source>
        <strain evidence="9 10">NRRL 20459</strain>
    </source>
</reference>
<feature type="domain" description="Helicase ATP-binding" evidence="7">
    <location>
        <begin position="1030"/>
        <end position="1190"/>
    </location>
</feature>
<dbReference type="GO" id="GO:0043138">
    <property type="term" value="F:3'-5' DNA helicase activity"/>
    <property type="evidence" value="ECO:0007669"/>
    <property type="project" value="UniProtKB-EC"/>
</dbReference>
<sequence>MPAHAIESHQQERKVMEPFVHSPEYPFVICKRCKVGFVTSEVVNHLKTKHGHIDKKERQRIKQAVAACDGVSKDQAELRGWVLPPPTIGPNPYIKAPQQDGLGCNHCIYVVREVRRIREHCRDQHGWINSRKKGGRHRAGPQAQPVPWRSGVQCQQVCHWGHGRRWFEVGRPESDTQRQARAREEDKHQDVVKFFDRIYREDEAAFETEAQARIQDHDDKHDADRWLNRCGWPRHLEGIERDELRRLLEPIGDDEAVLQRMWQILEGVLDSAYGVATRCEPGTAELYELERKEAHITTSKPFAGLMEADAWARYKAWWKTLMSIWKRMEEMGGVGPDESRDGEGSAGEGEEDDTDSSSVESTSRGSSSSTGGHPTGRPRRPPYRMTIRQEELWKEFDRGVTAVVKGTGRAHQYSSEGLQRSCLDVVIQFFDHPFKNGSHYENIVISALAVMGFDSRGGGWVKVVNYTPIYSAVVKVARYLVLYQSMLERQGQEAQLRQYMSAREADESADGLFRIVRHKVVRFMTRTSEGGGAEPTPMNWIINTRRYGMKIRFTTPGRETIDWRHGDQIIHNQIKTGMSEISDMLHSLVRDTRRTLVQLATGRMEKRRGEQAKAEADAEADADADEYRAVLPRIPWSRIEDRHGESALEHSFLTDDDNQPWVQTGEHWVQKQIKAQPERFRAWVRDPLDEQCPYREKTIRAYGRAIETFRGQMFVLMHMLGGQPARATELLGLRMWNTANGGVRNIFMHEGMVCFVTMYHKGFRQSGGDIKVIHRYLPREVGELLVWYMWLVLPFWQVVQGRMKQKRRRSAFLWADQVVSQDGSKDGRGSSRAGTEEAEEEAAFMDWFRESKWTSDRARRVMQRYTTQFSGQEINVAAWRMMAIAISNRFFNKVFGDDEWGEEEEDGEGGFVDSIHDLQAGHGSQIAGLIYARLFGQGEAGTMRSREEFRKVSMQWHRFFGFGAEDRAEWTFTAGGSRRRRRGRVAIDDAREEMRRRRFGRLHRTDMQGQLRQMIGPAAAFRGLQEPVIRALARGEWPIVQVTPTGGGKSMTFMLPAYCTPEGVTVVITPLVSLQDDMADRCAKLGIDAYVWRSGGVQRGASLVFVTPESAVGKGFRVFIERMCGQERLDRVVVDECHTAMRFSKTFRPQMGRLGDTLRDFGVPVVCLTATLKPAHEIAFYRQMQFKPERVRMFREPTTRPNIQYRVDVMEDGGRATSAKTSRRRQGRRGEVAVNGEGEEEGVDDEELVDRACAMVRAWTGQHEQGKVIIYGGTIKRVKGIADRLGCAAYWRGAGNVEEKARRVAEWRSSSGGEAGWIAATNALGLGVDDPNVRLVVHVGMPRQLEDFVQESGRGGRDGKKSESVVVIRRTWIQQQQEREREGGGQAAGDMPDQKEWAWDKDAVEFAEGKCCRRVVLDREMDGSIDRFGCGEGEETCDICREEEMVWHTAELAEGGELEAMEAREAVEEADYQRSRRLGQQVEAEGKLQAMEEAVEIVRGRRT</sequence>
<keyword evidence="2" id="KW-0547">Nucleotide-binding</keyword>
<dbReference type="PROSITE" id="PS51192">
    <property type="entry name" value="HELICASE_ATP_BIND_1"/>
    <property type="match status" value="1"/>
</dbReference>
<evidence type="ECO:0000259" key="7">
    <source>
        <dbReference type="PROSITE" id="PS51192"/>
    </source>
</evidence>
<dbReference type="Proteomes" id="UP000554235">
    <property type="component" value="Unassembled WGS sequence"/>
</dbReference>
<accession>A0A8H4LP69</accession>
<organism evidence="9 10">
    <name type="scientific">Fusarium albosuccineum</name>
    <dbReference type="NCBI Taxonomy" id="1237068"/>
    <lineage>
        <taxon>Eukaryota</taxon>
        <taxon>Fungi</taxon>
        <taxon>Dikarya</taxon>
        <taxon>Ascomycota</taxon>
        <taxon>Pezizomycotina</taxon>
        <taxon>Sordariomycetes</taxon>
        <taxon>Hypocreomycetidae</taxon>
        <taxon>Hypocreales</taxon>
        <taxon>Nectriaceae</taxon>
        <taxon>Fusarium</taxon>
        <taxon>Fusarium decemcellulare species complex</taxon>
    </lineage>
</organism>
<feature type="domain" description="Helicase C-terminal" evidence="8">
    <location>
        <begin position="1248"/>
        <end position="1398"/>
    </location>
</feature>
<dbReference type="InterPro" id="IPR014001">
    <property type="entry name" value="Helicase_ATP-bd"/>
</dbReference>
<comment type="catalytic activity">
    <reaction evidence="4">
        <text>Couples ATP hydrolysis with the unwinding of duplex DNA by translocating in the 3'-5' direction.</text>
        <dbReference type="EC" id="5.6.2.4"/>
    </reaction>
</comment>
<keyword evidence="9" id="KW-0378">Hydrolase</keyword>
<dbReference type="Pfam" id="PF00270">
    <property type="entry name" value="DEAD"/>
    <property type="match status" value="1"/>
</dbReference>
<dbReference type="PANTHER" id="PTHR13710:SF154">
    <property type="entry name" value="RECQ HELICASE, PUTATIVE (AFU_ORTHOLOGUE AFUA_6G14720)-RELATED"/>
    <property type="match status" value="1"/>
</dbReference>
<dbReference type="Pfam" id="PF12013">
    <property type="entry name" value="OrsD"/>
    <property type="match status" value="1"/>
</dbReference>
<evidence type="ECO:0000256" key="4">
    <source>
        <dbReference type="ARBA" id="ARBA00034617"/>
    </source>
</evidence>
<dbReference type="InterPro" id="IPR011545">
    <property type="entry name" value="DEAD/DEAH_box_helicase_dom"/>
</dbReference>
<gene>
    <name evidence="9" type="ORF">FALBO_41</name>
</gene>
<dbReference type="EMBL" id="JAADYS010000004">
    <property type="protein sequence ID" value="KAF4473075.1"/>
    <property type="molecule type" value="Genomic_DNA"/>
</dbReference>
<evidence type="ECO:0000313" key="10">
    <source>
        <dbReference type="Proteomes" id="UP000554235"/>
    </source>
</evidence>
<dbReference type="OrthoDB" id="5244177at2759"/>
<dbReference type="InterPro" id="IPR022698">
    <property type="entry name" value="OrsD"/>
</dbReference>
<evidence type="ECO:0000256" key="5">
    <source>
        <dbReference type="ARBA" id="ARBA00034808"/>
    </source>
</evidence>
<feature type="region of interest" description="Disordered" evidence="6">
    <location>
        <begin position="1214"/>
        <end position="1241"/>
    </location>
</feature>
<dbReference type="InterPro" id="IPR027417">
    <property type="entry name" value="P-loop_NTPase"/>
</dbReference>
<dbReference type="EC" id="5.6.2.4" evidence="5"/>
<evidence type="ECO:0000256" key="2">
    <source>
        <dbReference type="ARBA" id="ARBA00022741"/>
    </source>
</evidence>
<dbReference type="SMART" id="SM00490">
    <property type="entry name" value="HELICc"/>
    <property type="match status" value="1"/>
</dbReference>